<keyword evidence="2" id="KW-1185">Reference proteome</keyword>
<name>A0A2H4PR76_9CAUD</name>
<evidence type="ECO:0000313" key="2">
    <source>
        <dbReference type="Proteomes" id="UP000240216"/>
    </source>
</evidence>
<organism evidence="1 2">
    <name type="scientific">Streptomyces phage Immanuel3</name>
    <dbReference type="NCBI Taxonomy" id="2053813"/>
    <lineage>
        <taxon>Viruses</taxon>
        <taxon>Duplodnaviria</taxon>
        <taxon>Heunggongvirae</taxon>
        <taxon>Uroviricota</taxon>
        <taxon>Caudoviricetes</taxon>
        <taxon>Beephvirinae</taxon>
        <taxon>Immanueltrevirus</taxon>
        <taxon>Immanueltrevirus immanuel3</taxon>
    </lineage>
</organism>
<reference evidence="2" key="1">
    <citation type="submission" date="2017-11" db="EMBL/GenBank/DDBJ databases">
        <authorList>
            <person name="McClendondon-Moss T.O."/>
            <person name="Donegan-Quick R.D."/>
            <person name="Bhuiyan S."/>
            <person name="Visi D.K."/>
            <person name="Allen M.S."/>
            <person name="Hughes L.E."/>
            <person name="Garlena R.A."/>
            <person name="Russell D.A."/>
            <person name="Pope W.H."/>
            <person name="Jacobs-Sera D."/>
            <person name="Hendrix R.W."/>
            <person name="Hatfull G.F."/>
        </authorList>
    </citation>
    <scope>NUCLEOTIDE SEQUENCE [LARGE SCALE GENOMIC DNA]</scope>
</reference>
<proteinExistence type="predicted"/>
<accession>A0A2H4PR76</accession>
<sequence>MRQANARVVEAGLPRVAHYMGTYTDGSKHYMEIRYYKRQCRKWVKAANVTLHEGVELVYCEKITELKR</sequence>
<dbReference type="EMBL" id="MG518520">
    <property type="protein sequence ID" value="ATW69408.1"/>
    <property type="molecule type" value="Genomic_DNA"/>
</dbReference>
<dbReference type="Proteomes" id="UP000240216">
    <property type="component" value="Segment"/>
</dbReference>
<evidence type="ECO:0000313" key="1">
    <source>
        <dbReference type="EMBL" id="ATW69408.1"/>
    </source>
</evidence>
<gene>
    <name evidence="1" type="ORF">SEA_IMMANUEL3_50</name>
</gene>
<protein>
    <submittedName>
        <fullName evidence="1">Uncharacterized protein</fullName>
    </submittedName>
</protein>